<evidence type="ECO:0000256" key="1">
    <source>
        <dbReference type="SAM" id="MobiDB-lite"/>
    </source>
</evidence>
<evidence type="ECO:0000313" key="2">
    <source>
        <dbReference type="EMBL" id="TGO43306.1"/>
    </source>
</evidence>
<dbReference type="EMBL" id="PQXK01000002">
    <property type="protein sequence ID" value="TGO43306.1"/>
    <property type="molecule type" value="Genomic_DNA"/>
</dbReference>
<protein>
    <submittedName>
        <fullName evidence="2">Uncharacterized protein</fullName>
    </submittedName>
</protein>
<feature type="compositionally biased region" description="Low complexity" evidence="1">
    <location>
        <begin position="71"/>
        <end position="81"/>
    </location>
</feature>
<reference evidence="2 3" key="1">
    <citation type="submission" date="2017-12" db="EMBL/GenBank/DDBJ databases">
        <title>Comparative genomics of Botrytis spp.</title>
        <authorList>
            <person name="Valero-Jimenez C.A."/>
            <person name="Tapia P."/>
            <person name="Veloso J."/>
            <person name="Silva-Moreno E."/>
            <person name="Staats M."/>
            <person name="Valdes J.H."/>
            <person name="Van Kan J.A.L."/>
        </authorList>
    </citation>
    <scope>NUCLEOTIDE SEQUENCE [LARGE SCALE GENOMIC DNA]</scope>
    <source>
        <strain evidence="2 3">Bh0001</strain>
    </source>
</reference>
<comment type="caution">
    <text evidence="2">The sequence shown here is derived from an EMBL/GenBank/DDBJ whole genome shotgun (WGS) entry which is preliminary data.</text>
</comment>
<evidence type="ECO:0000313" key="3">
    <source>
        <dbReference type="Proteomes" id="UP000297814"/>
    </source>
</evidence>
<name>A0A4Z1H289_9HELO</name>
<organism evidence="2 3">
    <name type="scientific">Botrytis hyacinthi</name>
    <dbReference type="NCBI Taxonomy" id="278943"/>
    <lineage>
        <taxon>Eukaryota</taxon>
        <taxon>Fungi</taxon>
        <taxon>Dikarya</taxon>
        <taxon>Ascomycota</taxon>
        <taxon>Pezizomycotina</taxon>
        <taxon>Leotiomycetes</taxon>
        <taxon>Helotiales</taxon>
        <taxon>Sclerotiniaceae</taxon>
        <taxon>Botrytis</taxon>
    </lineage>
</organism>
<feature type="compositionally biased region" description="Polar residues" evidence="1">
    <location>
        <begin position="11"/>
        <end position="24"/>
    </location>
</feature>
<dbReference type="Proteomes" id="UP000297814">
    <property type="component" value="Unassembled WGS sequence"/>
</dbReference>
<gene>
    <name evidence="2" type="ORF">BHYA_0002g01110</name>
</gene>
<feature type="region of interest" description="Disordered" evidence="1">
    <location>
        <begin position="1"/>
        <end position="87"/>
    </location>
</feature>
<proteinExistence type="predicted"/>
<feature type="compositionally biased region" description="Basic and acidic residues" evidence="1">
    <location>
        <begin position="1"/>
        <end position="10"/>
    </location>
</feature>
<sequence>MTPINHDSKNNKSTTIMMDENGNNQRDESSTPPSPRPSIIQQGFADNDGNSSGFTADSQHQGTGVTHGRGDSVSGSSVGSVPMERTTACRGTNYYEYLSSTAGPLQ</sequence>
<accession>A0A4Z1H289</accession>
<dbReference type="AlphaFoldDB" id="A0A4Z1H289"/>
<feature type="compositionally biased region" description="Polar residues" evidence="1">
    <location>
        <begin position="48"/>
        <end position="64"/>
    </location>
</feature>
<keyword evidence="3" id="KW-1185">Reference proteome</keyword>